<dbReference type="InterPro" id="IPR050109">
    <property type="entry name" value="HTH-type_TetR-like_transc_reg"/>
</dbReference>
<dbReference type="PANTHER" id="PTHR30055:SF234">
    <property type="entry name" value="HTH-TYPE TRANSCRIPTIONAL REGULATOR BETI"/>
    <property type="match status" value="1"/>
</dbReference>
<feature type="region of interest" description="Disordered" evidence="4">
    <location>
        <begin position="1"/>
        <end position="25"/>
    </location>
</feature>
<keyword evidence="2" id="KW-0238">DNA-binding</keyword>
<dbReference type="SUPFAM" id="SSF46689">
    <property type="entry name" value="Homeodomain-like"/>
    <property type="match status" value="1"/>
</dbReference>
<evidence type="ECO:0000256" key="3">
    <source>
        <dbReference type="ARBA" id="ARBA00023163"/>
    </source>
</evidence>
<evidence type="ECO:0000256" key="4">
    <source>
        <dbReference type="SAM" id="MobiDB-lite"/>
    </source>
</evidence>
<evidence type="ECO:0000313" key="7">
    <source>
        <dbReference type="Proteomes" id="UP000576821"/>
    </source>
</evidence>
<dbReference type="InterPro" id="IPR001647">
    <property type="entry name" value="HTH_TetR"/>
</dbReference>
<dbReference type="InterPro" id="IPR009057">
    <property type="entry name" value="Homeodomain-like_sf"/>
</dbReference>
<sequence length="241" mass="26036">MPQPNRRTQDAQHCQPGVKAPVSPRSGATRAKLIAVAERLFAEQGVQSVSLNEVNKAAQQRHGSACQYHFGNKDGLIQAILDKHVPAIAQQRDRLFDEMAADGGVPPIEHVVAAFARPVAAKLLDADGGKEFVRLNAQLVAAHTLALRGGDAVPFSAPFTERLRRILYLALERRGIPGHVADRRLVIASVMLFHGLADYSHVLEGSGALDEANIRMFTDDLEAMMVAALVASPGKREDDDA</sequence>
<comment type="caution">
    <text evidence="6">The sequence shown here is derived from an EMBL/GenBank/DDBJ whole genome shotgun (WGS) entry which is preliminary data.</text>
</comment>
<dbReference type="Gene3D" id="1.10.357.10">
    <property type="entry name" value="Tetracycline Repressor, domain 2"/>
    <property type="match status" value="1"/>
</dbReference>
<keyword evidence="1" id="KW-0805">Transcription regulation</keyword>
<dbReference type="AlphaFoldDB" id="A0A846MBL8"/>
<dbReference type="GO" id="GO:0000976">
    <property type="term" value="F:transcription cis-regulatory region binding"/>
    <property type="evidence" value="ECO:0007669"/>
    <property type="project" value="TreeGrafter"/>
</dbReference>
<dbReference type="PANTHER" id="PTHR30055">
    <property type="entry name" value="HTH-TYPE TRANSCRIPTIONAL REGULATOR RUTR"/>
    <property type="match status" value="1"/>
</dbReference>
<keyword evidence="3" id="KW-0804">Transcription</keyword>
<evidence type="ECO:0000256" key="2">
    <source>
        <dbReference type="ARBA" id="ARBA00023125"/>
    </source>
</evidence>
<dbReference type="Pfam" id="PF00440">
    <property type="entry name" value="TetR_N"/>
    <property type="match status" value="1"/>
</dbReference>
<protein>
    <submittedName>
        <fullName evidence="6">AcrR family transcriptional regulator</fullName>
    </submittedName>
</protein>
<reference evidence="6 7" key="1">
    <citation type="submission" date="2020-03" db="EMBL/GenBank/DDBJ databases">
        <title>Genomic Encyclopedia of Type Strains, Phase IV (KMG-IV): sequencing the most valuable type-strain genomes for metagenomic binning, comparative biology and taxonomic classification.</title>
        <authorList>
            <person name="Goeker M."/>
        </authorList>
    </citation>
    <scope>NUCLEOTIDE SEQUENCE [LARGE SCALE GENOMIC DNA]</scope>
    <source>
        <strain evidence="6 7">DSM 21299</strain>
    </source>
</reference>
<accession>A0A846MBL8</accession>
<dbReference type="EMBL" id="JAASQR010000004">
    <property type="protein sequence ID" value="NIJ18020.1"/>
    <property type="molecule type" value="Genomic_DNA"/>
</dbReference>
<organism evidence="6 7">
    <name type="scientific">Sphingobium vermicomposti</name>
    <dbReference type="NCBI Taxonomy" id="529005"/>
    <lineage>
        <taxon>Bacteria</taxon>
        <taxon>Pseudomonadati</taxon>
        <taxon>Pseudomonadota</taxon>
        <taxon>Alphaproteobacteria</taxon>
        <taxon>Sphingomonadales</taxon>
        <taxon>Sphingomonadaceae</taxon>
        <taxon>Sphingobium</taxon>
    </lineage>
</organism>
<dbReference type="GO" id="GO:0003700">
    <property type="term" value="F:DNA-binding transcription factor activity"/>
    <property type="evidence" value="ECO:0007669"/>
    <property type="project" value="TreeGrafter"/>
</dbReference>
<evidence type="ECO:0000259" key="5">
    <source>
        <dbReference type="Pfam" id="PF00440"/>
    </source>
</evidence>
<evidence type="ECO:0000313" key="6">
    <source>
        <dbReference type="EMBL" id="NIJ18020.1"/>
    </source>
</evidence>
<name>A0A846MBL8_9SPHN</name>
<proteinExistence type="predicted"/>
<dbReference type="RefSeq" id="WP_167304919.1">
    <property type="nucleotide sequence ID" value="NZ_JAASQR010000004.1"/>
</dbReference>
<gene>
    <name evidence="6" type="ORF">FHS54_003020</name>
</gene>
<feature type="domain" description="HTH tetR-type" evidence="5">
    <location>
        <begin position="33"/>
        <end position="80"/>
    </location>
</feature>
<evidence type="ECO:0000256" key="1">
    <source>
        <dbReference type="ARBA" id="ARBA00023015"/>
    </source>
</evidence>
<dbReference type="Proteomes" id="UP000576821">
    <property type="component" value="Unassembled WGS sequence"/>
</dbReference>
<keyword evidence="7" id="KW-1185">Reference proteome</keyword>